<dbReference type="Proteomes" id="UP001145087">
    <property type="component" value="Unassembled WGS sequence"/>
</dbReference>
<evidence type="ECO:0000259" key="9">
    <source>
        <dbReference type="Pfam" id="PF07715"/>
    </source>
</evidence>
<reference evidence="11" key="1">
    <citation type="submission" date="2022-11" db="EMBL/GenBank/DDBJ databases">
        <title>Marilongibacter aestuarii gen. nov., sp. nov., isolated from tidal flat sediment.</title>
        <authorList>
            <person name="Jiayan W."/>
        </authorList>
    </citation>
    <scope>NUCLEOTIDE SEQUENCE</scope>
    <source>
        <strain evidence="11">Z1-6</strain>
    </source>
</reference>
<dbReference type="Pfam" id="PF14905">
    <property type="entry name" value="OMP_b-brl_3"/>
    <property type="match status" value="1"/>
</dbReference>
<dbReference type="Gene3D" id="2.40.170.20">
    <property type="entry name" value="TonB-dependent receptor, beta-barrel domain"/>
    <property type="match status" value="1"/>
</dbReference>
<dbReference type="EMBL" id="JAPOHD010000013">
    <property type="protein sequence ID" value="MCY1720084.1"/>
    <property type="molecule type" value="Genomic_DNA"/>
</dbReference>
<evidence type="ECO:0000256" key="4">
    <source>
        <dbReference type="ARBA" id="ARBA00022692"/>
    </source>
</evidence>
<dbReference type="InterPro" id="IPR012910">
    <property type="entry name" value="Plug_dom"/>
</dbReference>
<dbReference type="PANTHER" id="PTHR40980">
    <property type="entry name" value="PLUG DOMAIN-CONTAINING PROTEIN"/>
    <property type="match status" value="1"/>
</dbReference>
<feature type="domain" description="Outer membrane protein beta-barrel" evidence="10">
    <location>
        <begin position="403"/>
        <end position="827"/>
    </location>
</feature>
<keyword evidence="2 7" id="KW-0813">Transport</keyword>
<dbReference type="InterPro" id="IPR041700">
    <property type="entry name" value="OMP_b-brl_3"/>
</dbReference>
<evidence type="ECO:0000256" key="5">
    <source>
        <dbReference type="ARBA" id="ARBA00023136"/>
    </source>
</evidence>
<name>A0A9X3F3W9_9BACT</name>
<evidence type="ECO:0000256" key="2">
    <source>
        <dbReference type="ARBA" id="ARBA00022448"/>
    </source>
</evidence>
<evidence type="ECO:0000313" key="12">
    <source>
        <dbReference type="Proteomes" id="UP001145087"/>
    </source>
</evidence>
<dbReference type="RefSeq" id="WP_343332418.1">
    <property type="nucleotide sequence ID" value="NZ_JAPOHD010000013.1"/>
</dbReference>
<dbReference type="PROSITE" id="PS52016">
    <property type="entry name" value="TONB_DEPENDENT_REC_3"/>
    <property type="match status" value="1"/>
</dbReference>
<proteinExistence type="inferred from homology"/>
<dbReference type="Gene3D" id="2.60.40.1120">
    <property type="entry name" value="Carboxypeptidase-like, regulatory domain"/>
    <property type="match status" value="1"/>
</dbReference>
<keyword evidence="4 7" id="KW-0812">Transmembrane</keyword>
<dbReference type="SUPFAM" id="SSF49464">
    <property type="entry name" value="Carboxypeptidase regulatory domain-like"/>
    <property type="match status" value="1"/>
</dbReference>
<organism evidence="11 12">
    <name type="scientific">Draconibacterium aestuarii</name>
    <dbReference type="NCBI Taxonomy" id="2998507"/>
    <lineage>
        <taxon>Bacteria</taxon>
        <taxon>Pseudomonadati</taxon>
        <taxon>Bacteroidota</taxon>
        <taxon>Bacteroidia</taxon>
        <taxon>Marinilabiliales</taxon>
        <taxon>Prolixibacteraceae</taxon>
        <taxon>Draconibacterium</taxon>
    </lineage>
</organism>
<dbReference type="Pfam" id="PF13620">
    <property type="entry name" value="CarboxypepD_reg"/>
    <property type="match status" value="1"/>
</dbReference>
<dbReference type="AlphaFoldDB" id="A0A9X3F3W9"/>
<dbReference type="InterPro" id="IPR039426">
    <property type="entry name" value="TonB-dep_rcpt-like"/>
</dbReference>
<protein>
    <submittedName>
        <fullName evidence="11">TonB-dependent receptor</fullName>
    </submittedName>
</protein>
<dbReference type="InterPro" id="IPR037066">
    <property type="entry name" value="Plug_dom_sf"/>
</dbReference>
<comment type="similarity">
    <text evidence="7">Belongs to the TonB-dependent receptor family.</text>
</comment>
<evidence type="ECO:0000256" key="7">
    <source>
        <dbReference type="PROSITE-ProRule" id="PRU01360"/>
    </source>
</evidence>
<keyword evidence="6 7" id="KW-0998">Cell outer membrane</keyword>
<evidence type="ECO:0000256" key="1">
    <source>
        <dbReference type="ARBA" id="ARBA00004571"/>
    </source>
</evidence>
<dbReference type="SUPFAM" id="SSF56935">
    <property type="entry name" value="Porins"/>
    <property type="match status" value="1"/>
</dbReference>
<keyword evidence="12" id="KW-1185">Reference proteome</keyword>
<dbReference type="Gene3D" id="2.170.130.10">
    <property type="entry name" value="TonB-dependent receptor, plug domain"/>
    <property type="match status" value="1"/>
</dbReference>
<dbReference type="InterPro" id="IPR036942">
    <property type="entry name" value="Beta-barrel_TonB_sf"/>
</dbReference>
<keyword evidence="11" id="KW-0675">Receptor</keyword>
<evidence type="ECO:0000313" key="11">
    <source>
        <dbReference type="EMBL" id="MCY1720084.1"/>
    </source>
</evidence>
<gene>
    <name evidence="11" type="ORF">OU798_07005</name>
</gene>
<feature type="domain" description="TonB-dependent receptor plug" evidence="9">
    <location>
        <begin position="134"/>
        <end position="221"/>
    </location>
</feature>
<evidence type="ECO:0000259" key="10">
    <source>
        <dbReference type="Pfam" id="PF14905"/>
    </source>
</evidence>
<keyword evidence="3 7" id="KW-1134">Transmembrane beta strand</keyword>
<feature type="signal peptide" evidence="8">
    <location>
        <begin position="1"/>
        <end position="21"/>
    </location>
</feature>
<dbReference type="PANTHER" id="PTHR40980:SF4">
    <property type="entry name" value="TONB-DEPENDENT RECEPTOR-LIKE BETA-BARREL DOMAIN-CONTAINING PROTEIN"/>
    <property type="match status" value="1"/>
</dbReference>
<sequence length="848" mass="94418">MFLKKIIFSGIFLLFLLNAFAQFGSVSGVVLDKESGDKIPFASVSVFSAATGDLVGGSVSSAKGKFKVEKLDAGEYKVVVSFIGYGAETMPSISISDNKQNVNLGEVAIVASSVELDDIEVKGITGTTSKKIDRQTYRASDFETASGGTAVDVLNKLPSVSVDPDGTVSLRGTSDFMVYLNGKPTQMEASVLLNQIAASNIENIDVITVPTARFDAQGKGGIINISTKKNGADGLSISANGLLGGAPWGNVTDKYSGYNLTDNRYGGGLNLVYRKEDVTLYGGANYNYRNVNGKRVGDARLLQENGSYYHMVADGERPEWYENYSANFGLDYAVTEMSNVSASYYYGNRTEGRSAFYVYNNFYGDVDKNPIPGIDPENHWIYNPNTDNRYGKFHTANIDLTQKFDNKSQVKLSLLYEHSELSRELDNQNFSFDKPADKVEDLLLHFNQTDNTPLDGFRTSVEYEKEFENESKLGIGFQPQFVHQKGGYNYDTLDVNSGNWGTSDKFNNDIELSRAIYAGYVDYSGTFGDLSVIAGLRLEYTDQLLEIGNPDYVDIFDRPKQTEYKVQQLDWFPTLHMQFQMNEKNALTFAASRRINRPPTKNMAPFLYRRHYEVYLVGDPELEPESLTNFELSLDKKAGNQSLTLTGFYRGTDNAIFRVNTVYEEENVLIRSYTNSGNVQALGAELNANLSIGKLAKFFVGGSLYNFNTQGEVFGYKEDNSSTNWSLKGNMNLFLTQGLKLTLDFDARSATVTTQGENYNFYMSNAAVNYTPKKLAGWDFSLKVLDLFSSNLEGLNTRAYNARQQQIFYQEVEYDRYGPIVELGVTYSLNLNGKSNKKAGSVFGKEQF</sequence>
<evidence type="ECO:0000256" key="8">
    <source>
        <dbReference type="SAM" id="SignalP"/>
    </source>
</evidence>
<evidence type="ECO:0000256" key="3">
    <source>
        <dbReference type="ARBA" id="ARBA00022452"/>
    </source>
</evidence>
<comment type="caution">
    <text evidence="11">The sequence shown here is derived from an EMBL/GenBank/DDBJ whole genome shotgun (WGS) entry which is preliminary data.</text>
</comment>
<comment type="subcellular location">
    <subcellularLocation>
        <location evidence="1 7">Cell outer membrane</location>
        <topology evidence="1 7">Multi-pass membrane protein</topology>
    </subcellularLocation>
</comment>
<accession>A0A9X3F3W9</accession>
<keyword evidence="8" id="KW-0732">Signal</keyword>
<evidence type="ECO:0000256" key="6">
    <source>
        <dbReference type="ARBA" id="ARBA00023237"/>
    </source>
</evidence>
<dbReference type="Pfam" id="PF07715">
    <property type="entry name" value="Plug"/>
    <property type="match status" value="1"/>
</dbReference>
<keyword evidence="5 7" id="KW-0472">Membrane</keyword>
<feature type="chain" id="PRO_5040981159" evidence="8">
    <location>
        <begin position="22"/>
        <end position="848"/>
    </location>
</feature>
<dbReference type="InterPro" id="IPR008969">
    <property type="entry name" value="CarboxyPept-like_regulatory"/>
</dbReference>
<dbReference type="GO" id="GO:0009279">
    <property type="term" value="C:cell outer membrane"/>
    <property type="evidence" value="ECO:0007669"/>
    <property type="project" value="UniProtKB-SubCell"/>
</dbReference>